<dbReference type="Gene3D" id="3.90.70.10">
    <property type="entry name" value="Cysteine proteinases"/>
    <property type="match status" value="1"/>
</dbReference>
<dbReference type="InterPro" id="IPR018200">
    <property type="entry name" value="USP_CS"/>
</dbReference>
<dbReference type="Pfam" id="PF00443">
    <property type="entry name" value="UCH"/>
    <property type="match status" value="1"/>
</dbReference>
<dbReference type="GO" id="GO:0004843">
    <property type="term" value="F:cysteine-type deubiquitinase activity"/>
    <property type="evidence" value="ECO:0007669"/>
    <property type="project" value="UniProtKB-EC"/>
</dbReference>
<sequence>MAVAIGGSTQKSFNNLFSFSSLATTLSSSILGVSSSPQPSSSSSSSSTTISTLSNYSPSSSPLSTTSSTVTLTRFNHRRSSFDYGNDDDNNNIDNGFKSEKLPVAGLSNLGNTCYMNSVIQALFATKSFRDFIMANHEHGQLYSALSRLFKEMSSSIRYGHVNPSQFRSTFIQLEPKFNGCEQQDAQEFLSYVINDLHEELNKPRSRSSRSSAIMLEPKSAQEAWSIYRDRYNDSKLVDIFVGQYASVIKCSYCGNESTCWDPFWDLPLPVPRNRNRIDIDECIAEFTSAEILDGNEQPFCSRCKQHRKSTKRLSIVRSPKILVIHLKKFSNNGYKLSSDINVNQQIRIDNGSSSSSSSSSTMVTYELYGCVCHHGYLSRSGHYTAYCQYEQQRWYHCDDQKVRDCTDSFSMATLKDAYVLFYRQQDHYSSSNTNTRYSSRL</sequence>
<gene>
    <name evidence="5" type="primary">USP2_1</name>
    <name evidence="5" type="ORF">DERF_006091</name>
</gene>
<reference evidence="5" key="1">
    <citation type="submission" date="2013-05" db="EMBL/GenBank/DDBJ databases">
        <authorList>
            <person name="Yim A.K.Y."/>
            <person name="Chan T.F."/>
            <person name="Ji K.M."/>
            <person name="Liu X.Y."/>
            <person name="Zhou J.W."/>
            <person name="Li R.Q."/>
            <person name="Yang K.Y."/>
            <person name="Li J."/>
            <person name="Li M."/>
            <person name="Law P.T.W."/>
            <person name="Wu Y.L."/>
            <person name="Cai Z.L."/>
            <person name="Qin H."/>
            <person name="Bao Y."/>
            <person name="Leung R.K.K."/>
            <person name="Ng P.K.S."/>
            <person name="Zou J."/>
            <person name="Zhong X.J."/>
            <person name="Ran P.X."/>
            <person name="Zhong N.S."/>
            <person name="Liu Z.G."/>
            <person name="Tsui S.K.W."/>
        </authorList>
    </citation>
    <scope>NUCLEOTIDE SEQUENCE</scope>
    <source>
        <strain evidence="5">Derf</strain>
        <tissue evidence="5">Whole organism</tissue>
    </source>
</reference>
<dbReference type="InterPro" id="IPR038765">
    <property type="entry name" value="Papain-like_cys_pep_sf"/>
</dbReference>
<dbReference type="Proteomes" id="UP000790347">
    <property type="component" value="Unassembled WGS sequence"/>
</dbReference>
<dbReference type="EC" id="3.4.19.12" evidence="2"/>
<comment type="caution">
    <text evidence="5">The sequence shown here is derived from an EMBL/GenBank/DDBJ whole genome shotgun (WGS) entry which is preliminary data.</text>
</comment>
<dbReference type="CDD" id="cd02674">
    <property type="entry name" value="Peptidase_C19R"/>
    <property type="match status" value="1"/>
</dbReference>
<feature type="region of interest" description="Disordered" evidence="3">
    <location>
        <begin position="34"/>
        <end position="68"/>
    </location>
</feature>
<name>A0A922I8B6_DERFA</name>
<evidence type="ECO:0000313" key="5">
    <source>
        <dbReference type="EMBL" id="KAH9522525.1"/>
    </source>
</evidence>
<evidence type="ECO:0000256" key="3">
    <source>
        <dbReference type="SAM" id="MobiDB-lite"/>
    </source>
</evidence>
<dbReference type="SUPFAM" id="SSF54001">
    <property type="entry name" value="Cysteine proteinases"/>
    <property type="match status" value="1"/>
</dbReference>
<dbReference type="PROSITE" id="PS50235">
    <property type="entry name" value="USP_3"/>
    <property type="match status" value="1"/>
</dbReference>
<organism evidence="5 6">
    <name type="scientific">Dermatophagoides farinae</name>
    <name type="common">American house dust mite</name>
    <dbReference type="NCBI Taxonomy" id="6954"/>
    <lineage>
        <taxon>Eukaryota</taxon>
        <taxon>Metazoa</taxon>
        <taxon>Ecdysozoa</taxon>
        <taxon>Arthropoda</taxon>
        <taxon>Chelicerata</taxon>
        <taxon>Arachnida</taxon>
        <taxon>Acari</taxon>
        <taxon>Acariformes</taxon>
        <taxon>Sarcoptiformes</taxon>
        <taxon>Astigmata</taxon>
        <taxon>Psoroptidia</taxon>
        <taxon>Analgoidea</taxon>
        <taxon>Pyroglyphidae</taxon>
        <taxon>Dermatophagoidinae</taxon>
        <taxon>Dermatophagoides</taxon>
    </lineage>
</organism>
<dbReference type="InterPro" id="IPR001394">
    <property type="entry name" value="Peptidase_C19_UCH"/>
</dbReference>
<keyword evidence="5" id="KW-0378">Hydrolase</keyword>
<dbReference type="GO" id="GO:0016579">
    <property type="term" value="P:protein deubiquitination"/>
    <property type="evidence" value="ECO:0007669"/>
    <property type="project" value="InterPro"/>
</dbReference>
<comment type="catalytic activity">
    <reaction evidence="1">
        <text>Thiol-dependent hydrolysis of ester, thioester, amide, peptide and isopeptide bonds formed by the C-terminal Gly of ubiquitin (a 76-residue protein attached to proteins as an intracellular targeting signal).</text>
        <dbReference type="EC" id="3.4.19.12"/>
    </reaction>
</comment>
<reference evidence="5" key="2">
    <citation type="journal article" date="2022" name="Res Sq">
        <title>Comparative Genomics Reveals Insights into the Divergent Evolution of Astigmatic Mites and Household Pest Adaptations.</title>
        <authorList>
            <person name="Xiong Q."/>
            <person name="Wan A.T.-Y."/>
            <person name="Liu X.-Y."/>
            <person name="Fung C.S.-H."/>
            <person name="Xiao X."/>
            <person name="Malainual N."/>
            <person name="Hou J."/>
            <person name="Wang L."/>
            <person name="Wang M."/>
            <person name="Yang K."/>
            <person name="Cui Y."/>
            <person name="Leung E."/>
            <person name="Nong W."/>
            <person name="Shin S.-K."/>
            <person name="Au S."/>
            <person name="Jeong K.Y."/>
            <person name="Chew F.T."/>
            <person name="Hui J."/>
            <person name="Leung T.F."/>
            <person name="Tungtrongchitr A."/>
            <person name="Zhong N."/>
            <person name="Liu Z."/>
            <person name="Tsui S."/>
        </authorList>
    </citation>
    <scope>NUCLEOTIDE SEQUENCE</scope>
    <source>
        <strain evidence="5">Derf</strain>
        <tissue evidence="5">Whole organism</tissue>
    </source>
</reference>
<dbReference type="PANTHER" id="PTHR21646">
    <property type="entry name" value="UBIQUITIN CARBOXYL-TERMINAL HYDROLASE"/>
    <property type="match status" value="1"/>
</dbReference>
<evidence type="ECO:0000313" key="6">
    <source>
        <dbReference type="Proteomes" id="UP000790347"/>
    </source>
</evidence>
<evidence type="ECO:0000259" key="4">
    <source>
        <dbReference type="PROSITE" id="PS50235"/>
    </source>
</evidence>
<dbReference type="InterPro" id="IPR050185">
    <property type="entry name" value="Ub_carboxyl-term_hydrolase"/>
</dbReference>
<proteinExistence type="predicted"/>
<accession>A0A922I8B6</accession>
<dbReference type="PROSITE" id="PS00972">
    <property type="entry name" value="USP_1"/>
    <property type="match status" value="1"/>
</dbReference>
<feature type="domain" description="USP" evidence="4">
    <location>
        <begin position="105"/>
        <end position="426"/>
    </location>
</feature>
<evidence type="ECO:0000256" key="1">
    <source>
        <dbReference type="ARBA" id="ARBA00000707"/>
    </source>
</evidence>
<protein>
    <recommendedName>
        <fullName evidence="2">ubiquitinyl hydrolase 1</fullName>
        <ecNumber evidence="2">3.4.19.12</ecNumber>
    </recommendedName>
</protein>
<evidence type="ECO:0000256" key="2">
    <source>
        <dbReference type="ARBA" id="ARBA00012759"/>
    </source>
</evidence>
<dbReference type="AlphaFoldDB" id="A0A922I8B6"/>
<dbReference type="InterPro" id="IPR028889">
    <property type="entry name" value="USP"/>
</dbReference>
<keyword evidence="6" id="KW-1185">Reference proteome</keyword>
<dbReference type="EMBL" id="ASGP02000002">
    <property type="protein sequence ID" value="KAH9522525.1"/>
    <property type="molecule type" value="Genomic_DNA"/>
</dbReference>